<reference evidence="3" key="1">
    <citation type="submission" date="2021-01" db="EMBL/GenBank/DDBJ databases">
        <authorList>
            <person name="Corre E."/>
            <person name="Pelletier E."/>
            <person name="Niang G."/>
            <person name="Scheremetjew M."/>
            <person name="Finn R."/>
            <person name="Kale V."/>
            <person name="Holt S."/>
            <person name="Cochrane G."/>
            <person name="Meng A."/>
            <person name="Brown T."/>
            <person name="Cohen L."/>
        </authorList>
    </citation>
    <scope>NUCLEOTIDE SEQUENCE</scope>
    <source>
        <strain evidence="3">CCMP1661</strain>
    </source>
</reference>
<evidence type="ECO:0000313" key="3">
    <source>
        <dbReference type="EMBL" id="CAD9861773.1"/>
    </source>
</evidence>
<dbReference type="PANTHER" id="PTHR43968:SF14">
    <property type="entry name" value="GLUTATHIONE S-TRANSFERASE"/>
    <property type="match status" value="1"/>
</dbReference>
<dbReference type="Gene3D" id="1.20.1050.10">
    <property type="match status" value="1"/>
</dbReference>
<accession>A0A7S2XX44</accession>
<dbReference type="AlphaFoldDB" id="A0A7S2XX44"/>
<feature type="signal peptide" evidence="1">
    <location>
        <begin position="1"/>
        <end position="21"/>
    </location>
</feature>
<evidence type="ECO:0000256" key="1">
    <source>
        <dbReference type="SAM" id="SignalP"/>
    </source>
</evidence>
<dbReference type="SUPFAM" id="SSF47616">
    <property type="entry name" value="GST C-terminal domain-like"/>
    <property type="match status" value="1"/>
</dbReference>
<dbReference type="InterPro" id="IPR036249">
    <property type="entry name" value="Thioredoxin-like_sf"/>
</dbReference>
<proteinExistence type="predicted"/>
<dbReference type="EMBL" id="HBHR01008909">
    <property type="protein sequence ID" value="CAD9861773.1"/>
    <property type="molecule type" value="Transcribed_RNA"/>
</dbReference>
<dbReference type="InterPro" id="IPR036282">
    <property type="entry name" value="Glutathione-S-Trfase_C_sf"/>
</dbReference>
<dbReference type="PROSITE" id="PS50404">
    <property type="entry name" value="GST_NTER"/>
    <property type="match status" value="1"/>
</dbReference>
<name>A0A7S2XX44_9STRA</name>
<keyword evidence="1" id="KW-0732">Signal</keyword>
<protein>
    <recommendedName>
        <fullName evidence="2">GST N-terminal domain-containing protein</fullName>
    </recommendedName>
</protein>
<dbReference type="InterPro" id="IPR004045">
    <property type="entry name" value="Glutathione_S-Trfase_N"/>
</dbReference>
<dbReference type="PANTHER" id="PTHR43968">
    <property type="match status" value="1"/>
</dbReference>
<dbReference type="Gene3D" id="3.40.30.10">
    <property type="entry name" value="Glutaredoxin"/>
    <property type="match status" value="1"/>
</dbReference>
<evidence type="ECO:0000259" key="2">
    <source>
        <dbReference type="PROSITE" id="PS50404"/>
    </source>
</evidence>
<organism evidence="3">
    <name type="scientific">Fibrocapsa japonica</name>
    <dbReference type="NCBI Taxonomy" id="94617"/>
    <lineage>
        <taxon>Eukaryota</taxon>
        <taxon>Sar</taxon>
        <taxon>Stramenopiles</taxon>
        <taxon>Ochrophyta</taxon>
        <taxon>Raphidophyceae</taxon>
        <taxon>Chattonellales</taxon>
        <taxon>Chattonellaceae</taxon>
        <taxon>Fibrocapsa</taxon>
    </lineage>
</organism>
<dbReference type="Pfam" id="PF13409">
    <property type="entry name" value="GST_N_2"/>
    <property type="match status" value="1"/>
</dbReference>
<sequence>MKECSAMRGLVLLALLGNVNSFSSFIQSKNIFQDSASSFRRVGHLFSTVEDAATKTIVYPPSWEDLYGLIESTNNLEEKKPLLTLYRDTNGWCPFCERVWLITRVKNIPCQEVLVNLKDKPAWFTSMVPTGLVPAVLIHEDLTAESKDASEPVSERKLVWESLDIMKALDQAFPDSPRMVYDSREYEEAAEILNTMSSDGFKFVYQNSSLSNADKIERKMAFNTALDNVDSLMKKYPGSFILGKEFTGLDAIAVPMLERWRHQLPLSNELDILAGRDGISAWFDAMDSFAPYKERVAGDKYSWSAVTSFFLKIFGSGSDPSAETLAAMERAEKATVELMSGFSSQVPTEAVVVTTDIDSQKKATLEAAKRLILNHNAVIADCTNPDPKTQADLNRATDDGAAEVADIALRALAASLLNDDSSVAQVPPELAESTEKSEVAAKAMRVIAGRLCVPRDMGAPAAGILRRELMLFADCLNSKCVQV</sequence>
<dbReference type="Pfam" id="PF13410">
    <property type="entry name" value="GST_C_2"/>
    <property type="match status" value="1"/>
</dbReference>
<dbReference type="SUPFAM" id="SSF52833">
    <property type="entry name" value="Thioredoxin-like"/>
    <property type="match status" value="1"/>
</dbReference>
<dbReference type="InterPro" id="IPR050983">
    <property type="entry name" value="GST_Omega/HSP26"/>
</dbReference>
<gene>
    <name evidence="3" type="ORF">FJAP1339_LOCUS4295</name>
</gene>
<feature type="chain" id="PRO_5031412378" description="GST N-terminal domain-containing protein" evidence="1">
    <location>
        <begin position="22"/>
        <end position="483"/>
    </location>
</feature>
<feature type="domain" description="GST N-terminal" evidence="2">
    <location>
        <begin position="83"/>
        <end position="177"/>
    </location>
</feature>
<dbReference type="GO" id="GO:0005737">
    <property type="term" value="C:cytoplasm"/>
    <property type="evidence" value="ECO:0007669"/>
    <property type="project" value="TreeGrafter"/>
</dbReference>